<evidence type="ECO:0000259" key="7">
    <source>
        <dbReference type="PROSITE" id="PS51039"/>
    </source>
</evidence>
<evidence type="ECO:0000259" key="6">
    <source>
        <dbReference type="PROSITE" id="PS50053"/>
    </source>
</evidence>
<feature type="domain" description="AN1-type" evidence="7">
    <location>
        <begin position="644"/>
        <end position="691"/>
    </location>
</feature>
<dbReference type="Gene3D" id="3.10.20.90">
    <property type="entry name" value="Phosphatidylinositol 3-kinase Catalytic Subunit, Chain A, domain 1"/>
    <property type="match status" value="1"/>
</dbReference>
<dbReference type="PRINTS" id="PR00348">
    <property type="entry name" value="UBIQUITIN"/>
</dbReference>
<dbReference type="AlphaFoldDB" id="A0AAV7QR55"/>
<evidence type="ECO:0000256" key="1">
    <source>
        <dbReference type="ARBA" id="ARBA00022723"/>
    </source>
</evidence>
<evidence type="ECO:0000313" key="9">
    <source>
        <dbReference type="Proteomes" id="UP001066276"/>
    </source>
</evidence>
<evidence type="ECO:0000256" key="2">
    <source>
        <dbReference type="ARBA" id="ARBA00022771"/>
    </source>
</evidence>
<gene>
    <name evidence="8" type="ORF">NDU88_009298</name>
</gene>
<evidence type="ECO:0000313" key="8">
    <source>
        <dbReference type="EMBL" id="KAJ1142986.1"/>
    </source>
</evidence>
<name>A0AAV7QR55_PLEWA</name>
<dbReference type="PROSITE" id="PS50053">
    <property type="entry name" value="UBIQUITIN_2"/>
    <property type="match status" value="1"/>
</dbReference>
<organism evidence="8 9">
    <name type="scientific">Pleurodeles waltl</name>
    <name type="common">Iberian ribbed newt</name>
    <dbReference type="NCBI Taxonomy" id="8319"/>
    <lineage>
        <taxon>Eukaryota</taxon>
        <taxon>Metazoa</taxon>
        <taxon>Chordata</taxon>
        <taxon>Craniata</taxon>
        <taxon>Vertebrata</taxon>
        <taxon>Euteleostomi</taxon>
        <taxon>Amphibia</taxon>
        <taxon>Batrachia</taxon>
        <taxon>Caudata</taxon>
        <taxon>Salamandroidea</taxon>
        <taxon>Salamandridae</taxon>
        <taxon>Pleurodelinae</taxon>
        <taxon>Pleurodeles</taxon>
    </lineage>
</organism>
<dbReference type="SMART" id="SM00154">
    <property type="entry name" value="ZnF_AN1"/>
    <property type="match status" value="1"/>
</dbReference>
<evidence type="ECO:0000256" key="5">
    <source>
        <dbReference type="SAM" id="MobiDB-lite"/>
    </source>
</evidence>
<dbReference type="InterPro" id="IPR053061">
    <property type="entry name" value="AN1-type_zinc_finger"/>
</dbReference>
<dbReference type="SUPFAM" id="SSF54236">
    <property type="entry name" value="Ubiquitin-like"/>
    <property type="match status" value="1"/>
</dbReference>
<keyword evidence="2 4" id="KW-0863">Zinc-finger</keyword>
<reference evidence="8" key="1">
    <citation type="journal article" date="2022" name="bioRxiv">
        <title>Sequencing and chromosome-scale assembly of the giantPleurodeles waltlgenome.</title>
        <authorList>
            <person name="Brown T."/>
            <person name="Elewa A."/>
            <person name="Iarovenko S."/>
            <person name="Subramanian E."/>
            <person name="Araus A.J."/>
            <person name="Petzold A."/>
            <person name="Susuki M."/>
            <person name="Suzuki K.-i.T."/>
            <person name="Hayashi T."/>
            <person name="Toyoda A."/>
            <person name="Oliveira C."/>
            <person name="Osipova E."/>
            <person name="Leigh N.D."/>
            <person name="Simon A."/>
            <person name="Yun M.H."/>
        </authorList>
    </citation>
    <scope>NUCLEOTIDE SEQUENCE</scope>
    <source>
        <strain evidence="8">20211129_DDA</strain>
        <tissue evidence="8">Liver</tissue>
    </source>
</reference>
<feature type="compositionally biased region" description="Basic residues" evidence="5">
    <location>
        <begin position="218"/>
        <end position="227"/>
    </location>
</feature>
<dbReference type="EMBL" id="JANPWB010000010">
    <property type="protein sequence ID" value="KAJ1142986.1"/>
    <property type="molecule type" value="Genomic_DNA"/>
</dbReference>
<protein>
    <recommendedName>
        <fullName evidence="10">AN1-type zinc finger protein 4</fullName>
    </recommendedName>
</protein>
<dbReference type="Pfam" id="PF01428">
    <property type="entry name" value="zf-AN1"/>
    <property type="match status" value="1"/>
</dbReference>
<dbReference type="PROSITE" id="PS51039">
    <property type="entry name" value="ZF_AN1"/>
    <property type="match status" value="1"/>
</dbReference>
<keyword evidence="1" id="KW-0479">Metal-binding</keyword>
<keyword evidence="9" id="KW-1185">Reference proteome</keyword>
<keyword evidence="3" id="KW-0862">Zinc</keyword>
<evidence type="ECO:0008006" key="10">
    <source>
        <dbReference type="Google" id="ProtNLM"/>
    </source>
</evidence>
<dbReference type="Pfam" id="PF00240">
    <property type="entry name" value="ubiquitin"/>
    <property type="match status" value="1"/>
</dbReference>
<accession>A0AAV7QR55</accession>
<dbReference type="InterPro" id="IPR029071">
    <property type="entry name" value="Ubiquitin-like_domsf"/>
</dbReference>
<dbReference type="InterPro" id="IPR000058">
    <property type="entry name" value="Znf_AN1"/>
</dbReference>
<dbReference type="Proteomes" id="UP001066276">
    <property type="component" value="Chromosome 6"/>
</dbReference>
<dbReference type="CDD" id="cd01802">
    <property type="entry name" value="Ubl_ZFAND4"/>
    <property type="match status" value="1"/>
</dbReference>
<proteinExistence type="predicted"/>
<dbReference type="GO" id="GO:0008270">
    <property type="term" value="F:zinc ion binding"/>
    <property type="evidence" value="ECO:0007669"/>
    <property type="project" value="UniProtKB-KW"/>
</dbReference>
<dbReference type="InterPro" id="IPR019956">
    <property type="entry name" value="Ubiquitin_dom"/>
</dbReference>
<comment type="caution">
    <text evidence="8">The sequence shown here is derived from an EMBL/GenBank/DDBJ whole genome shotgun (WGS) entry which is preliminary data.</text>
</comment>
<dbReference type="PANTHER" id="PTHR46728">
    <property type="entry name" value="AN1-TYPE ZINC FINGER PROTEIN 4"/>
    <property type="match status" value="1"/>
</dbReference>
<feature type="domain" description="Ubiquitin-like" evidence="6">
    <location>
        <begin position="28"/>
        <end position="103"/>
    </location>
</feature>
<evidence type="ECO:0000256" key="4">
    <source>
        <dbReference type="PROSITE-ProRule" id="PRU00449"/>
    </source>
</evidence>
<dbReference type="SUPFAM" id="SSF118310">
    <property type="entry name" value="AN1-like Zinc finger"/>
    <property type="match status" value="1"/>
</dbReference>
<dbReference type="InterPro" id="IPR035896">
    <property type="entry name" value="AN1-like_Znf"/>
</dbReference>
<dbReference type="SMART" id="SM00213">
    <property type="entry name" value="UBQ"/>
    <property type="match status" value="1"/>
</dbReference>
<evidence type="ECO:0000256" key="3">
    <source>
        <dbReference type="ARBA" id="ARBA00022833"/>
    </source>
</evidence>
<feature type="region of interest" description="Disordered" evidence="5">
    <location>
        <begin position="218"/>
        <end position="239"/>
    </location>
</feature>
<sequence length="710" mass="78635">MDNKKEPPYFNEDNVGTFHYKLPFYETMELFIETLTGTCFELRVSPFETVLSVKAKIQRLEGIPVSQQHLIWNNMELEDDYCLNDYSIVEGCTLKLILAMRGGPINTRRVAVEEPIWERADYMDAGREEVSEKAPSNKQVTFLVYREGDRLSFFRVVDRGDGTLTPMSESLSGGSVYNLYDEDDGELSPSGQQILENSVTMNKMKLLKTKMENMNLSKKPKKTKIKPRPPVVPRPSGNLTVAGRHRLLRVLPQIGQTGLSSPGSLHPTQTSQNALSTLTTVTSTVRTIPSISKDYQNDNENWDSTILSPSSMGLPPKISRLEIESSNLHKNSILPSVSCQLKQAGDSKSNLTSKTEDDCGSHLGVTNSELYSAENIPMPIADSCSLFTHGNCPEHQNELYGVRKVNAEFGLTNEYNSSPTIEQPFAPLPKSLSSESVNASLINSHELNPQRNKLLSPLRCSAQVARGPLVKPQRQSKCFDIGSLRPAASQTMLRSLEVRNMGDSSFLRTSKIKGVKVDSPGKRQDIISKTEASDITEMANKASKEPICSVNNLELFASLARSTSRDSIQNSCGTGGLRNSRIALPSNLQYFQEETFRESSSSIRTTDFPSRGLGMNGNYATTGKRIVEATHILPPVKIHNPIKKKSSKHCFLCGKRTGLATSYSCRCGNNFCAAHRYAEAHDCTFDYKTAGRRFLQEANPVVAAPKLPKI</sequence>
<dbReference type="Gene3D" id="4.10.1110.10">
    <property type="entry name" value="AN1-like Zinc finger"/>
    <property type="match status" value="1"/>
</dbReference>
<dbReference type="InterPro" id="IPR000626">
    <property type="entry name" value="Ubiquitin-like_dom"/>
</dbReference>
<dbReference type="PANTHER" id="PTHR46728:SF1">
    <property type="entry name" value="AN1-TYPE ZINC FINGER PROTEIN 4"/>
    <property type="match status" value="1"/>
</dbReference>